<feature type="region of interest" description="Disordered" evidence="1">
    <location>
        <begin position="1"/>
        <end position="22"/>
    </location>
</feature>
<comment type="caution">
    <text evidence="2">The sequence shown here is derived from an EMBL/GenBank/DDBJ whole genome shotgun (WGS) entry which is preliminary data.</text>
</comment>
<gene>
    <name evidence="2" type="ORF">NE686_13310</name>
</gene>
<evidence type="ECO:0000313" key="3">
    <source>
        <dbReference type="Proteomes" id="UP001524478"/>
    </source>
</evidence>
<evidence type="ECO:0000256" key="1">
    <source>
        <dbReference type="SAM" id="MobiDB-lite"/>
    </source>
</evidence>
<keyword evidence="3" id="KW-1185">Reference proteome</keyword>
<reference evidence="2 3" key="1">
    <citation type="submission" date="2022-06" db="EMBL/GenBank/DDBJ databases">
        <title>Isolation of gut microbiota from human fecal samples.</title>
        <authorList>
            <person name="Pamer E.G."/>
            <person name="Barat B."/>
            <person name="Waligurski E."/>
            <person name="Medina S."/>
            <person name="Paddock L."/>
            <person name="Mostad J."/>
        </authorList>
    </citation>
    <scope>NUCLEOTIDE SEQUENCE [LARGE SCALE GENOMIC DNA]</scope>
    <source>
        <strain evidence="2 3">DFI.7.95</strain>
    </source>
</reference>
<name>A0ABT1SCB6_9FIRM</name>
<accession>A0ABT1SCB6</accession>
<organism evidence="2 3">
    <name type="scientific">Tissierella carlieri</name>
    <dbReference type="NCBI Taxonomy" id="689904"/>
    <lineage>
        <taxon>Bacteria</taxon>
        <taxon>Bacillati</taxon>
        <taxon>Bacillota</taxon>
        <taxon>Tissierellia</taxon>
        <taxon>Tissierellales</taxon>
        <taxon>Tissierellaceae</taxon>
        <taxon>Tissierella</taxon>
    </lineage>
</organism>
<evidence type="ECO:0000313" key="2">
    <source>
        <dbReference type="EMBL" id="MCQ4924074.1"/>
    </source>
</evidence>
<dbReference type="EMBL" id="JANGAC010000010">
    <property type="protein sequence ID" value="MCQ4924074.1"/>
    <property type="molecule type" value="Genomic_DNA"/>
</dbReference>
<proteinExistence type="predicted"/>
<protein>
    <submittedName>
        <fullName evidence="2">Uncharacterized protein</fullName>
    </submittedName>
</protein>
<dbReference type="Proteomes" id="UP001524478">
    <property type="component" value="Unassembled WGS sequence"/>
</dbReference>
<sequence>MVDETSGEIIQQGTPMSRNTLGQMDEGIKLVTDETITQDGKISQLEAEVKILKDATLNNMTNNVFLETFGSLDSIKLSKGVYDPVARKIYV</sequence>
<feature type="compositionally biased region" description="Polar residues" evidence="1">
    <location>
        <begin position="8"/>
        <end position="22"/>
    </location>
</feature>